<protein>
    <submittedName>
        <fullName evidence="1">Uncharacterized protein</fullName>
    </submittedName>
</protein>
<gene>
    <name evidence="1" type="ORF">B9G79_06930</name>
</gene>
<evidence type="ECO:0000313" key="1">
    <source>
        <dbReference type="EMBL" id="ASD63325.1"/>
    </source>
</evidence>
<name>A0A1Z3N794_BDEBC</name>
<accession>A0A1Z3N794</accession>
<reference evidence="1 2" key="1">
    <citation type="submission" date="2017-04" db="EMBL/GenBank/DDBJ databases">
        <title>Whole genome sequence of Bdellovibrio bacteriovorus strain SSB218315.</title>
        <authorList>
            <person name="Oyedara O."/>
            <person name="Rodriguez-Perez M.A."/>
        </authorList>
    </citation>
    <scope>NUCLEOTIDE SEQUENCE [LARGE SCALE GENOMIC DNA]</scope>
    <source>
        <strain evidence="1 2">SSB218315</strain>
    </source>
</reference>
<dbReference type="OrthoDB" id="5291109at2"/>
<proteinExistence type="predicted"/>
<dbReference type="EMBL" id="CP020946">
    <property type="protein sequence ID" value="ASD63325.1"/>
    <property type="molecule type" value="Genomic_DNA"/>
</dbReference>
<organism evidence="1 2">
    <name type="scientific">Bdellovibrio bacteriovorus</name>
    <dbReference type="NCBI Taxonomy" id="959"/>
    <lineage>
        <taxon>Bacteria</taxon>
        <taxon>Pseudomonadati</taxon>
        <taxon>Bdellovibrionota</taxon>
        <taxon>Bdellovibrionia</taxon>
        <taxon>Bdellovibrionales</taxon>
        <taxon>Pseudobdellovibrionaceae</taxon>
        <taxon>Bdellovibrio</taxon>
    </lineage>
</organism>
<evidence type="ECO:0000313" key="2">
    <source>
        <dbReference type="Proteomes" id="UP000197003"/>
    </source>
</evidence>
<dbReference type="Proteomes" id="UP000197003">
    <property type="component" value="Chromosome"/>
</dbReference>
<dbReference type="AlphaFoldDB" id="A0A1Z3N794"/>
<sequence length="232" mass="27341">MFVGPTEDIMYPGIYVKDSEHEVLNEEFKTITMDISLMLKAEGKTVRPYVPGLPYFSRLPLDKKRDAVEKVRFYQELCHSQLAEGYKINDSLSFTWKAFRRLGLVPSSDLFNHIQNEDIIEIYSKEHVQLFRNFNFFDCCSYTLEELNTYEWWSLFEREEAVTQKIIDACNLVFNGEVDGTFVPDVPVHQLREARSAERLTMNCEIRRMAPVYRNKRPDCVIVLEKVEMIRN</sequence>